<dbReference type="CDD" id="cd00431">
    <property type="entry name" value="cysteine_hydrolases"/>
    <property type="match status" value="1"/>
</dbReference>
<dbReference type="Pfam" id="PF00857">
    <property type="entry name" value="Isochorismatase"/>
    <property type="match status" value="1"/>
</dbReference>
<feature type="domain" description="Isochorismatase-like" evidence="2">
    <location>
        <begin position="17"/>
        <end position="187"/>
    </location>
</feature>
<accession>A0A9X3IM79</accession>
<comment type="caution">
    <text evidence="3">The sequence shown here is derived from an EMBL/GenBank/DDBJ whole genome shotgun (WGS) entry which is preliminary data.</text>
</comment>
<dbReference type="Proteomes" id="UP001144805">
    <property type="component" value="Unassembled WGS sequence"/>
</dbReference>
<evidence type="ECO:0000313" key="3">
    <source>
        <dbReference type="EMBL" id="MCX5570647.1"/>
    </source>
</evidence>
<keyword evidence="4" id="KW-1185">Reference proteome</keyword>
<keyword evidence="1 3" id="KW-0378">Hydrolase</keyword>
<gene>
    <name evidence="3" type="ORF">OSH07_15670</name>
</gene>
<protein>
    <submittedName>
        <fullName evidence="3">Cysteine hydrolase</fullName>
    </submittedName>
</protein>
<dbReference type="AlphaFoldDB" id="A0A9X3IM79"/>
<evidence type="ECO:0000313" key="4">
    <source>
        <dbReference type="Proteomes" id="UP001144805"/>
    </source>
</evidence>
<dbReference type="InterPro" id="IPR050272">
    <property type="entry name" value="Isochorismatase-like_hydrls"/>
</dbReference>
<reference evidence="3" key="1">
    <citation type="submission" date="2022-11" db="EMBL/GenBank/DDBJ databases">
        <title>Biodiversity and phylogenetic relationships of bacteria.</title>
        <authorList>
            <person name="Machado R.A.R."/>
            <person name="Bhat A."/>
            <person name="Loulou A."/>
            <person name="Kallel S."/>
        </authorList>
    </citation>
    <scope>NUCLEOTIDE SEQUENCE</scope>
    <source>
        <strain evidence="3">K-TC2</strain>
    </source>
</reference>
<evidence type="ECO:0000259" key="2">
    <source>
        <dbReference type="Pfam" id="PF00857"/>
    </source>
</evidence>
<dbReference type="PANTHER" id="PTHR43540:SF6">
    <property type="entry name" value="ISOCHORISMATASE-LIKE DOMAIN-CONTAINING PROTEIN"/>
    <property type="match status" value="1"/>
</dbReference>
<organism evidence="3 4">
    <name type="scientific">Kaistia nematophila</name>
    <dbReference type="NCBI Taxonomy" id="2994654"/>
    <lineage>
        <taxon>Bacteria</taxon>
        <taxon>Pseudomonadati</taxon>
        <taxon>Pseudomonadota</taxon>
        <taxon>Alphaproteobacteria</taxon>
        <taxon>Hyphomicrobiales</taxon>
        <taxon>Kaistiaceae</taxon>
        <taxon>Kaistia</taxon>
    </lineage>
</organism>
<dbReference type="InterPro" id="IPR000868">
    <property type="entry name" value="Isochorismatase-like_dom"/>
</dbReference>
<dbReference type="EMBL" id="JAPKNK010000006">
    <property type="protein sequence ID" value="MCX5570647.1"/>
    <property type="molecule type" value="Genomic_DNA"/>
</dbReference>
<dbReference type="PANTHER" id="PTHR43540">
    <property type="entry name" value="PEROXYUREIDOACRYLATE/UREIDOACRYLATE AMIDOHYDROLASE-RELATED"/>
    <property type="match status" value="1"/>
</dbReference>
<dbReference type="Gene3D" id="3.40.50.850">
    <property type="entry name" value="Isochorismatase-like"/>
    <property type="match status" value="1"/>
</dbReference>
<dbReference type="GO" id="GO:0016787">
    <property type="term" value="F:hydrolase activity"/>
    <property type="evidence" value="ECO:0007669"/>
    <property type="project" value="UniProtKB-KW"/>
</dbReference>
<sequence length="206" mass="23119">MDEIKSSSFPWQPTERTVHLCIDMQGLFAADGPWPTPWLEAALPNILRIAEFRPERAVFTRLIPPRTAENARGTWRHYYDVHAHATRQQLKPVSLQLLPPLAALVPPALVVDKPVYSAFLGSDLRRILMTRKADGLIITGAETDVCVLATVLDAVDLGYPVFVISDAICSSTDASHDAVVTLYRTRFYRQVQVLSTDALLERWPRN</sequence>
<dbReference type="RefSeq" id="WP_266339606.1">
    <property type="nucleotide sequence ID" value="NZ_JAPKNK010000006.1"/>
</dbReference>
<evidence type="ECO:0000256" key="1">
    <source>
        <dbReference type="ARBA" id="ARBA00022801"/>
    </source>
</evidence>
<dbReference type="SUPFAM" id="SSF52499">
    <property type="entry name" value="Isochorismatase-like hydrolases"/>
    <property type="match status" value="1"/>
</dbReference>
<dbReference type="InterPro" id="IPR036380">
    <property type="entry name" value="Isochorismatase-like_sf"/>
</dbReference>
<name>A0A9X3IM79_9HYPH</name>
<proteinExistence type="predicted"/>